<dbReference type="PANTHER" id="PTHR23294">
    <property type="entry name" value="ET TRANSLATION PRODUCT-RELATED"/>
    <property type="match status" value="1"/>
</dbReference>
<evidence type="ECO:0008006" key="8">
    <source>
        <dbReference type="Google" id="ProtNLM"/>
    </source>
</evidence>
<proteinExistence type="predicted"/>
<reference evidence="6" key="1">
    <citation type="submission" date="2022-10" db="EMBL/GenBank/DDBJ databases">
        <title>Culturing micro-colonial fungi from biological soil crusts in the Mojave desert and describing Neophaeococcomyces mojavensis, and introducing the new genera and species Taxawa tesnikishii.</title>
        <authorList>
            <person name="Kurbessoian T."/>
            <person name="Stajich J.E."/>
        </authorList>
    </citation>
    <scope>NUCLEOTIDE SEQUENCE</scope>
    <source>
        <strain evidence="6">TK_35</strain>
    </source>
</reference>
<evidence type="ECO:0000256" key="3">
    <source>
        <dbReference type="ARBA" id="ARBA00022989"/>
    </source>
</evidence>
<keyword evidence="3 5" id="KW-1133">Transmembrane helix</keyword>
<evidence type="ECO:0000256" key="5">
    <source>
        <dbReference type="SAM" id="Phobius"/>
    </source>
</evidence>
<dbReference type="GO" id="GO:0016020">
    <property type="term" value="C:membrane"/>
    <property type="evidence" value="ECO:0007669"/>
    <property type="project" value="UniProtKB-SubCell"/>
</dbReference>
<dbReference type="Gene3D" id="1.20.1250.20">
    <property type="entry name" value="MFS general substrate transporter like domains"/>
    <property type="match status" value="1"/>
</dbReference>
<dbReference type="InterPro" id="IPR036259">
    <property type="entry name" value="MFS_trans_sf"/>
</dbReference>
<dbReference type="PANTHER" id="PTHR23294:SF59">
    <property type="entry name" value="UNC93-LIKE PROTEIN C922.05C"/>
    <property type="match status" value="1"/>
</dbReference>
<keyword evidence="4 5" id="KW-0472">Membrane</keyword>
<sequence>MAIKIPGLPPLRLNSPYWQNVNMGVIIGLTVGMYQCLNLLGAGGGKPSSYETVQIVNSTLCAVWFFSSAFAGTVLNTIGPAISACIGIIGFILYVGGLWYFDATGNNWFPIFSGVAIGLSAGLIWVTMGSIAMSYSEEKERGAFITMSVNLQAVGAGVGGLIVLIINRNRVDVAGVPTAVYATLIALMGVACLLSFFLRPPSKIIRDDGTQLFTIKSRGWKEELKSNLEIFKDWKLMIMIPAFLPSETFLVYSGSVNAYHNNLRTRCLLSFMAVVIQVPCGYGLQKILDHKTWPRRKRAFVGLAVVGIPLMGAWMWEIIRVRDYNRKSPPTNPLDWNEPRFGPIFVLFVLTWVSSVLFQYITLYFLSALTNSPRKSAVYAGVYRSFLAAGEAICFGVDSIGVPYIKEAGVIFTFYATGILVFVYLAAYHIKETEYFVGEEGVVIPQHVIEENPDKAAAADIDMTFTKAERDICQQRDTKTGASLETTNDGLGS</sequence>
<keyword evidence="2 5" id="KW-0812">Transmembrane</keyword>
<dbReference type="SUPFAM" id="SSF103473">
    <property type="entry name" value="MFS general substrate transporter"/>
    <property type="match status" value="1"/>
</dbReference>
<gene>
    <name evidence="6" type="ORF">H2204_001456</name>
</gene>
<feature type="transmembrane region" description="Helical" evidence="5">
    <location>
        <begin position="82"/>
        <end position="101"/>
    </location>
</feature>
<dbReference type="InterPro" id="IPR010291">
    <property type="entry name" value="Ion_channel_UNC-93"/>
</dbReference>
<accession>A0AA38YDL2</accession>
<name>A0AA38YDL2_9EURO</name>
<feature type="transmembrane region" description="Helical" evidence="5">
    <location>
        <begin position="107"/>
        <end position="131"/>
    </location>
</feature>
<feature type="transmembrane region" description="Helical" evidence="5">
    <location>
        <begin position="236"/>
        <end position="256"/>
    </location>
</feature>
<organism evidence="6 7">
    <name type="scientific">Knufia peltigerae</name>
    <dbReference type="NCBI Taxonomy" id="1002370"/>
    <lineage>
        <taxon>Eukaryota</taxon>
        <taxon>Fungi</taxon>
        <taxon>Dikarya</taxon>
        <taxon>Ascomycota</taxon>
        <taxon>Pezizomycotina</taxon>
        <taxon>Eurotiomycetes</taxon>
        <taxon>Chaetothyriomycetidae</taxon>
        <taxon>Chaetothyriales</taxon>
        <taxon>Trichomeriaceae</taxon>
        <taxon>Knufia</taxon>
    </lineage>
</organism>
<feature type="transmembrane region" description="Helical" evidence="5">
    <location>
        <begin position="21"/>
        <end position="43"/>
    </location>
</feature>
<evidence type="ECO:0000256" key="2">
    <source>
        <dbReference type="ARBA" id="ARBA00022692"/>
    </source>
</evidence>
<dbReference type="InterPro" id="IPR051617">
    <property type="entry name" value="UNC-93-like_regulator"/>
</dbReference>
<evidence type="ECO:0000256" key="4">
    <source>
        <dbReference type="ARBA" id="ARBA00023136"/>
    </source>
</evidence>
<evidence type="ECO:0000313" key="6">
    <source>
        <dbReference type="EMBL" id="KAJ9644994.1"/>
    </source>
</evidence>
<keyword evidence="7" id="KW-1185">Reference proteome</keyword>
<dbReference type="Proteomes" id="UP001172681">
    <property type="component" value="Unassembled WGS sequence"/>
</dbReference>
<feature type="transmembrane region" description="Helical" evidence="5">
    <location>
        <begin position="408"/>
        <end position="427"/>
    </location>
</feature>
<comment type="subcellular location">
    <subcellularLocation>
        <location evidence="1">Membrane</location>
        <topology evidence="1">Multi-pass membrane protein</topology>
    </subcellularLocation>
</comment>
<dbReference type="AlphaFoldDB" id="A0AA38YDL2"/>
<feature type="transmembrane region" description="Helical" evidence="5">
    <location>
        <begin position="378"/>
        <end position="402"/>
    </location>
</feature>
<feature type="transmembrane region" description="Helical" evidence="5">
    <location>
        <begin position="178"/>
        <end position="198"/>
    </location>
</feature>
<dbReference type="Pfam" id="PF05978">
    <property type="entry name" value="UNC-93"/>
    <property type="match status" value="1"/>
</dbReference>
<feature type="transmembrane region" description="Helical" evidence="5">
    <location>
        <begin position="300"/>
        <end position="321"/>
    </location>
</feature>
<evidence type="ECO:0000313" key="7">
    <source>
        <dbReference type="Proteomes" id="UP001172681"/>
    </source>
</evidence>
<evidence type="ECO:0000256" key="1">
    <source>
        <dbReference type="ARBA" id="ARBA00004141"/>
    </source>
</evidence>
<protein>
    <recommendedName>
        <fullName evidence="8">MFS general substrate transporter</fullName>
    </recommendedName>
</protein>
<feature type="transmembrane region" description="Helical" evidence="5">
    <location>
        <begin position="143"/>
        <end position="166"/>
    </location>
</feature>
<comment type="caution">
    <text evidence="6">The sequence shown here is derived from an EMBL/GenBank/DDBJ whole genome shotgun (WGS) entry which is preliminary data.</text>
</comment>
<dbReference type="EMBL" id="JAPDRN010000005">
    <property type="protein sequence ID" value="KAJ9644994.1"/>
    <property type="molecule type" value="Genomic_DNA"/>
</dbReference>
<feature type="transmembrane region" description="Helical" evidence="5">
    <location>
        <begin position="341"/>
        <end position="366"/>
    </location>
</feature>
<feature type="transmembrane region" description="Helical" evidence="5">
    <location>
        <begin position="55"/>
        <end position="75"/>
    </location>
</feature>